<protein>
    <submittedName>
        <fullName evidence="1">Uncharacterized protein</fullName>
    </submittedName>
</protein>
<evidence type="ECO:0000313" key="1">
    <source>
        <dbReference type="EMBL" id="KAK6641413.1"/>
    </source>
</evidence>
<sequence length="99" mass="11103">MSGTASALYTLPPFFANTKVINYSTYIPHRNQSPDYELLSTFDLLRICLGCTSARDFKNKGFQVQEGISPKQETEETVLSACSFIETDVGYIQYTSKLT</sequence>
<accession>A0ABR1BDA0</accession>
<evidence type="ECO:0000313" key="2">
    <source>
        <dbReference type="Proteomes" id="UP001359485"/>
    </source>
</evidence>
<name>A0ABR1BDA0_POLSC</name>
<proteinExistence type="predicted"/>
<reference evidence="1 2" key="1">
    <citation type="submission" date="2023-09" db="EMBL/GenBank/DDBJ databases">
        <title>Genomes of two closely related lineages of the louse Polyplax serrata with different host specificities.</title>
        <authorList>
            <person name="Martinu J."/>
            <person name="Tarabai H."/>
            <person name="Stefka J."/>
            <person name="Hypsa V."/>
        </authorList>
    </citation>
    <scope>NUCLEOTIDE SEQUENCE [LARGE SCALE GENOMIC DNA]</scope>
    <source>
        <strain evidence="1">98ZLc_SE</strain>
    </source>
</reference>
<dbReference type="Proteomes" id="UP001359485">
    <property type="component" value="Unassembled WGS sequence"/>
</dbReference>
<organism evidence="1 2">
    <name type="scientific">Polyplax serrata</name>
    <name type="common">Common mouse louse</name>
    <dbReference type="NCBI Taxonomy" id="468196"/>
    <lineage>
        <taxon>Eukaryota</taxon>
        <taxon>Metazoa</taxon>
        <taxon>Ecdysozoa</taxon>
        <taxon>Arthropoda</taxon>
        <taxon>Hexapoda</taxon>
        <taxon>Insecta</taxon>
        <taxon>Pterygota</taxon>
        <taxon>Neoptera</taxon>
        <taxon>Paraneoptera</taxon>
        <taxon>Psocodea</taxon>
        <taxon>Troctomorpha</taxon>
        <taxon>Phthiraptera</taxon>
        <taxon>Anoplura</taxon>
        <taxon>Polyplacidae</taxon>
        <taxon>Polyplax</taxon>
    </lineage>
</organism>
<comment type="caution">
    <text evidence="1">The sequence shown here is derived from an EMBL/GenBank/DDBJ whole genome shotgun (WGS) entry which is preliminary data.</text>
</comment>
<dbReference type="EMBL" id="JAWJWF010000001">
    <property type="protein sequence ID" value="KAK6641413.1"/>
    <property type="molecule type" value="Genomic_DNA"/>
</dbReference>
<keyword evidence="2" id="KW-1185">Reference proteome</keyword>
<gene>
    <name evidence="1" type="ORF">RUM44_013124</name>
</gene>